<gene>
    <name evidence="2" type="ORF">Tci_594883</name>
</gene>
<evidence type="ECO:0000256" key="1">
    <source>
        <dbReference type="SAM" id="MobiDB-lite"/>
    </source>
</evidence>
<sequence>SFRVRVPLPEDPYEAIRQDHLDRMDTESEPFKDPIDTETPKTARMAVRIPPAMSSGLSASMAEVAAIFVIVRPFFTKVLSRYDKGPIAVDGDLAVGDEGLAAGVEVLDTDDERHGVDDKSHGLDDEGHSVESDGLGLEKEEAVPEGQQQTAPVERTIMSVPLGLRYGALRCQDSTLEDDHVYSTFEVGQGPGSAPESERPERVSASRQPTLTTWTDPEDDMVYIDVLAYPPPAPPIQTPPSLEWTYGLLPISPSPSVVPSPASSPMISLTVPSPVATPTTADTEGFLTELGAQIEMQRRLICNHAVRLEELSPLYSRAYCLVVRAARDDRSCYCVGAGEGP</sequence>
<proteinExistence type="predicted"/>
<feature type="non-terminal residue" evidence="2">
    <location>
        <position position="1"/>
    </location>
</feature>
<organism evidence="2">
    <name type="scientific">Tanacetum cinerariifolium</name>
    <name type="common">Dalmatian daisy</name>
    <name type="synonym">Chrysanthemum cinerariifolium</name>
    <dbReference type="NCBI Taxonomy" id="118510"/>
    <lineage>
        <taxon>Eukaryota</taxon>
        <taxon>Viridiplantae</taxon>
        <taxon>Streptophyta</taxon>
        <taxon>Embryophyta</taxon>
        <taxon>Tracheophyta</taxon>
        <taxon>Spermatophyta</taxon>
        <taxon>Magnoliopsida</taxon>
        <taxon>eudicotyledons</taxon>
        <taxon>Gunneridae</taxon>
        <taxon>Pentapetalae</taxon>
        <taxon>asterids</taxon>
        <taxon>campanulids</taxon>
        <taxon>Asterales</taxon>
        <taxon>Asteraceae</taxon>
        <taxon>Asteroideae</taxon>
        <taxon>Anthemideae</taxon>
        <taxon>Anthemidinae</taxon>
        <taxon>Tanacetum</taxon>
    </lineage>
</organism>
<reference evidence="2" key="1">
    <citation type="journal article" date="2019" name="Sci. Rep.">
        <title>Draft genome of Tanacetum cinerariifolium, the natural source of mosquito coil.</title>
        <authorList>
            <person name="Yamashiro T."/>
            <person name="Shiraishi A."/>
            <person name="Satake H."/>
            <person name="Nakayama K."/>
        </authorList>
    </citation>
    <scope>NUCLEOTIDE SEQUENCE</scope>
</reference>
<accession>A0A699JA38</accession>
<name>A0A699JA38_TANCI</name>
<comment type="caution">
    <text evidence="2">The sequence shown here is derived from an EMBL/GenBank/DDBJ whole genome shotgun (WGS) entry which is preliminary data.</text>
</comment>
<feature type="compositionally biased region" description="Polar residues" evidence="1">
    <location>
        <begin position="205"/>
        <end position="215"/>
    </location>
</feature>
<dbReference type="EMBL" id="BKCJ010389129">
    <property type="protein sequence ID" value="GFA22911.1"/>
    <property type="molecule type" value="Genomic_DNA"/>
</dbReference>
<dbReference type="AlphaFoldDB" id="A0A699JA38"/>
<evidence type="ECO:0000313" key="2">
    <source>
        <dbReference type="EMBL" id="GFA22911.1"/>
    </source>
</evidence>
<protein>
    <submittedName>
        <fullName evidence="2">Uncharacterized protein</fullName>
    </submittedName>
</protein>
<feature type="region of interest" description="Disordered" evidence="1">
    <location>
        <begin position="186"/>
        <end position="215"/>
    </location>
</feature>
<feature type="region of interest" description="Disordered" evidence="1">
    <location>
        <begin position="112"/>
        <end position="137"/>
    </location>
</feature>